<dbReference type="EMBL" id="JASJEV010000006">
    <property type="protein sequence ID" value="MDJ1158905.1"/>
    <property type="molecule type" value="Genomic_DNA"/>
</dbReference>
<dbReference type="InterPro" id="IPR015878">
    <property type="entry name" value="Ado_hCys_hydrolase_NAD-bd"/>
</dbReference>
<evidence type="ECO:0000256" key="5">
    <source>
        <dbReference type="RuleBase" id="RU000548"/>
    </source>
</evidence>
<keyword evidence="3 4" id="KW-0520">NAD</keyword>
<dbReference type="Gene3D" id="3.40.50.720">
    <property type="entry name" value="NAD(P)-binding Rossmann-like Domain"/>
    <property type="match status" value="1"/>
</dbReference>
<gene>
    <name evidence="4 8" type="primary">ahcY</name>
    <name evidence="8" type="ORF">QNA08_11730</name>
</gene>
<dbReference type="NCBIfam" id="NF004005">
    <property type="entry name" value="PRK05476.2-3"/>
    <property type="match status" value="1"/>
</dbReference>
<feature type="binding site" evidence="4">
    <location>
        <begin position="334"/>
        <end position="336"/>
    </location>
    <ligand>
        <name>NAD(+)</name>
        <dbReference type="ChEBI" id="CHEBI:57540"/>
    </ligand>
</feature>
<evidence type="ECO:0000313" key="9">
    <source>
        <dbReference type="Proteomes" id="UP001321492"/>
    </source>
</evidence>
<dbReference type="Pfam" id="PF05221">
    <property type="entry name" value="AdoHcyase"/>
    <property type="match status" value="1"/>
</dbReference>
<comment type="similarity">
    <text evidence="1 4 6">Belongs to the adenosylhomocysteinase family.</text>
</comment>
<keyword evidence="4 5" id="KW-0378">Hydrolase</keyword>
<feature type="binding site" evidence="4">
    <location>
        <position position="221"/>
    </location>
    <ligand>
        <name>substrate</name>
    </ligand>
</feature>
<feature type="binding site" evidence="4">
    <location>
        <position position="379"/>
    </location>
    <ligand>
        <name>NAD(+)</name>
        <dbReference type="ChEBI" id="CHEBI:57540"/>
    </ligand>
</feature>
<feature type="binding site" evidence="4">
    <location>
        <begin position="255"/>
        <end position="260"/>
    </location>
    <ligand>
        <name>NAD(+)</name>
        <dbReference type="ChEBI" id="CHEBI:57540"/>
    </ligand>
</feature>
<evidence type="ECO:0000256" key="2">
    <source>
        <dbReference type="ARBA" id="ARBA00022563"/>
    </source>
</evidence>
<keyword evidence="4" id="KW-0963">Cytoplasm</keyword>
<feature type="binding site" evidence="4">
    <location>
        <position position="313"/>
    </location>
    <ligand>
        <name>NAD(+)</name>
        <dbReference type="ChEBI" id="CHEBI:57540"/>
    </ligand>
</feature>
<name>A0ABT7AIJ4_9HYPH</name>
<feature type="binding site" evidence="4">
    <location>
        <position position="130"/>
    </location>
    <ligand>
        <name>substrate</name>
    </ligand>
</feature>
<feature type="binding site" evidence="4">
    <location>
        <position position="55"/>
    </location>
    <ligand>
        <name>substrate</name>
    </ligand>
</feature>
<evidence type="ECO:0000256" key="3">
    <source>
        <dbReference type="ARBA" id="ARBA00023027"/>
    </source>
</evidence>
<comment type="cofactor">
    <cofactor evidence="4 5">
        <name>NAD(+)</name>
        <dbReference type="ChEBI" id="CHEBI:57540"/>
    </cofactor>
    <text evidence="4 5">Binds 1 NAD(+) per subunit.</text>
</comment>
<feature type="binding site" evidence="4">
    <location>
        <position position="191"/>
    </location>
    <ligand>
        <name>substrate</name>
    </ligand>
</feature>
<evidence type="ECO:0000256" key="1">
    <source>
        <dbReference type="ARBA" id="ARBA00007122"/>
    </source>
</evidence>
<dbReference type="SUPFAM" id="SSF52283">
    <property type="entry name" value="Formate/glycerate dehydrogenase catalytic domain-like"/>
    <property type="match status" value="1"/>
</dbReference>
<dbReference type="PANTHER" id="PTHR23420:SF0">
    <property type="entry name" value="ADENOSYLHOMOCYSTEINASE"/>
    <property type="match status" value="1"/>
</dbReference>
<reference evidence="8 9" key="1">
    <citation type="submission" date="2023-05" db="EMBL/GenBank/DDBJ databases">
        <title>Chelatococcus sp. nov., a moderately thermophilic bacterium isolated from hot spring microbial mat.</title>
        <authorList>
            <person name="Hu C.-J."/>
            <person name="Li W.-J."/>
        </authorList>
    </citation>
    <scope>NUCLEOTIDE SEQUENCE [LARGE SCALE GENOMIC DNA]</scope>
    <source>
        <strain evidence="8 9">SYSU G07232</strain>
    </source>
</reference>
<sequence>MSQDFVVKDLGLADWGRKEIAIAESEMPGLMAVREEYGPSQPLKGARIAGSLHMTIQTAVLIETLAALGADIRWASCNIYSTQDHAAAAIAARGIPVFAVKGETLEDYWNYTRRILEWHDGGTPNMILDDGGDATLLVHLGLRAEQGDTAFLAEPGSEEEEILFALIKRTLVEKPGWFAELAKNIRGVSEETTTGVHRLYIMEKEGKLLFPAINVNDSVTKSKFDNLYGCRESLVDGIRRGTDVMMAGKVAMVAGFGDVGKGSAASLRNAGCRVMVSEVDPICALQAAMEGYEVTTMEDAAPRADIFVTATGNKDVITVEHMRAMKDRAIVCNIGHFDNEIQVSGLRNFKWHNIKPQVDEVEFPDGKRIILLSEGRLVNLGNAMGHPSFVMSASFTNQTLAQIELFTRNGQYGKKVYTLPKQLDEKVARLHLAKIGVKLTKLREDQAAYIGVSPEGPFKPEHYRY</sequence>
<dbReference type="RefSeq" id="WP_283740895.1">
    <property type="nucleotide sequence ID" value="NZ_JASJEV010000006.1"/>
</dbReference>
<dbReference type="PROSITE" id="PS00738">
    <property type="entry name" value="ADOHCYASE_1"/>
    <property type="match status" value="1"/>
</dbReference>
<feature type="binding site" evidence="4">
    <location>
        <begin position="192"/>
        <end position="194"/>
    </location>
    <ligand>
        <name>NAD(+)</name>
        <dbReference type="ChEBI" id="CHEBI:57540"/>
    </ligand>
</feature>
<feature type="binding site" evidence="4">
    <location>
        <position position="226"/>
    </location>
    <ligand>
        <name>NAD(+)</name>
        <dbReference type="ChEBI" id="CHEBI:57540"/>
    </ligand>
</feature>
<dbReference type="SUPFAM" id="SSF51735">
    <property type="entry name" value="NAD(P)-binding Rossmann-fold domains"/>
    <property type="match status" value="1"/>
</dbReference>
<dbReference type="PANTHER" id="PTHR23420">
    <property type="entry name" value="ADENOSYLHOMOCYSTEINASE"/>
    <property type="match status" value="1"/>
</dbReference>
<feature type="domain" description="S-adenosyl-L-homocysteine hydrolase NAD binding" evidence="7">
    <location>
        <begin position="226"/>
        <end position="385"/>
    </location>
</feature>
<dbReference type="SMART" id="SM00996">
    <property type="entry name" value="AdoHcyase"/>
    <property type="match status" value="1"/>
</dbReference>
<keyword evidence="9" id="KW-1185">Reference proteome</keyword>
<evidence type="ECO:0000313" key="8">
    <source>
        <dbReference type="EMBL" id="MDJ1158905.1"/>
    </source>
</evidence>
<keyword evidence="2 4" id="KW-0554">One-carbon metabolism</keyword>
<dbReference type="HAMAP" id="MF_00563">
    <property type="entry name" value="AdoHcyase"/>
    <property type="match status" value="1"/>
</dbReference>
<dbReference type="PROSITE" id="PS00739">
    <property type="entry name" value="ADOHCYASE_2"/>
    <property type="match status" value="1"/>
</dbReference>
<dbReference type="EC" id="3.13.2.1" evidence="4"/>
<dbReference type="NCBIfam" id="TIGR00936">
    <property type="entry name" value="ahcY"/>
    <property type="match status" value="1"/>
</dbReference>
<protein>
    <recommendedName>
        <fullName evidence="4">Adenosylhomocysteinase</fullName>
        <ecNumber evidence="4">3.13.2.1</ecNumber>
    </recommendedName>
    <alternativeName>
        <fullName evidence="4">S-adenosyl-L-homocysteine hydrolase</fullName>
        <shortName evidence="4">AdoHcyase</shortName>
    </alternativeName>
</protein>
<evidence type="ECO:0000256" key="6">
    <source>
        <dbReference type="RuleBase" id="RU004166"/>
    </source>
</evidence>
<dbReference type="InterPro" id="IPR000043">
    <property type="entry name" value="Adenosylhomocysteinase-like"/>
</dbReference>
<dbReference type="PIRSF" id="PIRSF001109">
    <property type="entry name" value="Ad_hcy_hydrolase"/>
    <property type="match status" value="1"/>
</dbReference>
<comment type="pathway">
    <text evidence="4 5">Amino-acid biosynthesis; L-homocysteine biosynthesis; L-homocysteine from S-adenosyl-L-homocysteine: step 1/1.</text>
</comment>
<feature type="binding site" evidence="4">
    <location>
        <position position="225"/>
    </location>
    <ligand>
        <name>substrate</name>
    </ligand>
</feature>
<dbReference type="Proteomes" id="UP001321492">
    <property type="component" value="Unassembled WGS sequence"/>
</dbReference>
<evidence type="ECO:0000259" key="7">
    <source>
        <dbReference type="SMART" id="SM00997"/>
    </source>
</evidence>
<comment type="caution">
    <text evidence="8">The sequence shown here is derived from an EMBL/GenBank/DDBJ whole genome shotgun (WGS) entry which is preliminary data.</text>
</comment>
<feature type="binding site" evidence="4">
    <location>
        <position position="278"/>
    </location>
    <ligand>
        <name>NAD(+)</name>
        <dbReference type="ChEBI" id="CHEBI:57540"/>
    </ligand>
</feature>
<comment type="catalytic activity">
    <reaction evidence="4 5">
        <text>S-adenosyl-L-homocysteine + H2O = L-homocysteine + adenosine</text>
        <dbReference type="Rhea" id="RHEA:21708"/>
        <dbReference type="ChEBI" id="CHEBI:15377"/>
        <dbReference type="ChEBI" id="CHEBI:16335"/>
        <dbReference type="ChEBI" id="CHEBI:57856"/>
        <dbReference type="ChEBI" id="CHEBI:58199"/>
        <dbReference type="EC" id="3.13.2.1"/>
    </reaction>
</comment>
<organism evidence="8 9">
    <name type="scientific">Chelatococcus albus</name>
    <dbReference type="NCBI Taxonomy" id="3047466"/>
    <lineage>
        <taxon>Bacteria</taxon>
        <taxon>Pseudomonadati</taxon>
        <taxon>Pseudomonadota</taxon>
        <taxon>Alphaproteobacteria</taxon>
        <taxon>Hyphomicrobiales</taxon>
        <taxon>Chelatococcaceae</taxon>
        <taxon>Chelatococcus</taxon>
    </lineage>
</organism>
<comment type="subcellular location">
    <subcellularLocation>
        <location evidence="4">Cytoplasm</location>
    </subcellularLocation>
</comment>
<proteinExistence type="inferred from homology"/>
<dbReference type="Pfam" id="PF00670">
    <property type="entry name" value="AdoHcyase_NAD"/>
    <property type="match status" value="1"/>
</dbReference>
<dbReference type="SMART" id="SM00997">
    <property type="entry name" value="AdoHcyase_NAD"/>
    <property type="match status" value="1"/>
</dbReference>
<dbReference type="InterPro" id="IPR042172">
    <property type="entry name" value="Adenosylhomocyst_ase-like_sf"/>
</dbReference>
<accession>A0ABT7AIJ4</accession>
<dbReference type="CDD" id="cd00401">
    <property type="entry name" value="SAHH"/>
    <property type="match status" value="1"/>
</dbReference>
<evidence type="ECO:0000256" key="4">
    <source>
        <dbReference type="HAMAP-Rule" id="MF_00563"/>
    </source>
</evidence>
<dbReference type="Gene3D" id="3.40.50.1480">
    <property type="entry name" value="Adenosylhomocysteinase-like"/>
    <property type="match status" value="1"/>
</dbReference>
<dbReference type="InterPro" id="IPR036291">
    <property type="entry name" value="NAD(P)-bd_dom_sf"/>
</dbReference>
<comment type="function">
    <text evidence="4">May play a key role in the regulation of the intracellular concentration of adenosylhomocysteine.</text>
</comment>
<dbReference type="InterPro" id="IPR020082">
    <property type="entry name" value="S-Ado-L-homoCys_hydrolase_CS"/>
</dbReference>